<dbReference type="EMBL" id="JBFOLK010000008">
    <property type="protein sequence ID" value="KAL2493077.1"/>
    <property type="molecule type" value="Genomic_DNA"/>
</dbReference>
<dbReference type="AlphaFoldDB" id="A0ABD1RXB8"/>
<dbReference type="GO" id="GO:0006887">
    <property type="term" value="P:exocytosis"/>
    <property type="evidence" value="ECO:0007669"/>
    <property type="project" value="UniProtKB-KW"/>
</dbReference>
<dbReference type="GO" id="GO:0015031">
    <property type="term" value="P:protein transport"/>
    <property type="evidence" value="ECO:0007669"/>
    <property type="project" value="UniProtKB-KW"/>
</dbReference>
<evidence type="ECO:0000313" key="5">
    <source>
        <dbReference type="EMBL" id="KAL2493077.1"/>
    </source>
</evidence>
<dbReference type="Gene3D" id="1.20.1280.170">
    <property type="entry name" value="Exocyst complex component Exo70"/>
    <property type="match status" value="1"/>
</dbReference>
<dbReference type="InterPro" id="IPR046364">
    <property type="entry name" value="Exo70_C"/>
</dbReference>
<dbReference type="SUPFAM" id="SSF74788">
    <property type="entry name" value="Cullin repeat-like"/>
    <property type="match status" value="1"/>
</dbReference>
<reference evidence="6" key="1">
    <citation type="submission" date="2024-07" db="EMBL/GenBank/DDBJ databases">
        <title>Two chromosome-level genome assemblies of Korean endemic species Abeliophyllum distichum and Forsythia ovata (Oleaceae).</title>
        <authorList>
            <person name="Jang H."/>
        </authorList>
    </citation>
    <scope>NUCLEOTIDE SEQUENCE [LARGE SCALE GENOMIC DNA]</scope>
</reference>
<comment type="caution">
    <text evidence="5">The sequence shown here is derived from an EMBL/GenBank/DDBJ whole genome shotgun (WGS) entry which is preliminary data.</text>
</comment>
<dbReference type="InterPro" id="IPR016159">
    <property type="entry name" value="Cullin_repeat-like_dom_sf"/>
</dbReference>
<organism evidence="5 6">
    <name type="scientific">Abeliophyllum distichum</name>
    <dbReference type="NCBI Taxonomy" id="126358"/>
    <lineage>
        <taxon>Eukaryota</taxon>
        <taxon>Viridiplantae</taxon>
        <taxon>Streptophyta</taxon>
        <taxon>Embryophyta</taxon>
        <taxon>Tracheophyta</taxon>
        <taxon>Spermatophyta</taxon>
        <taxon>Magnoliopsida</taxon>
        <taxon>eudicotyledons</taxon>
        <taxon>Gunneridae</taxon>
        <taxon>Pentapetalae</taxon>
        <taxon>asterids</taxon>
        <taxon>lamiids</taxon>
        <taxon>Lamiales</taxon>
        <taxon>Oleaceae</taxon>
        <taxon>Forsythieae</taxon>
        <taxon>Abeliophyllum</taxon>
    </lineage>
</organism>
<sequence>MAELEGMENLVSAREILKGSLEKSRDIAFEINKIGPRLEKTNQSLPFLEAAIKDMACKSRLYEIRSHVDRAIGPAAAVLKILDVVFELEDSLMDDPGSDIFAYIATVKRLEDALKLLTDNSELVILWLEDFVQFLKDSAVSDDHWYLMNVWKALDILWELQATGQNGGVLVAVLDKLENEYRHILTENSFPFPLYSLFPSHKGKANILPVSLPLPIVQKLQAINERLAANNRLENCVSIYAQVRSSNVRASLQALDVDYLHIQLSEFDSAQTAESYIDLWDKHLEYAVKHLFDKEYSLCNEVFQEAGSDVWMHCFGKIAIQSGINDFIKFGSTITKCKKDAVKLLKLLKIFATLNKLRLDFNRLFGGKFCVKIQNQTRDLVKNVVTEVCEIFWELCIQVELQRQSSPPPDGSVPRLVRFVTGYCNKLLEDENRSVLIQVLDIYQVWNHERFEDGLVLNEIHNIMKELELNLNSWAKAYKETALSCLFMMNNHWFFCNNIKGTKLGDLMGHSLLRAHEEYFEYYATMYLRESWETLPVLLHEEGLILFPGGRAIDRELFKKRINMFNDAFDDMYKKHSNWMLSDKSLRLTICQLVVQAIVPPYKNYLQKYDYGIENEAEIGSHLKYTAKSLEDLINSLFQQKVGKFDGTKCTDLIGIKNAIINHFSMPAAA</sequence>
<keyword evidence="3" id="KW-0268">Exocytosis</keyword>
<keyword evidence="3" id="KW-0653">Protein transport</keyword>
<evidence type="ECO:0000313" key="6">
    <source>
        <dbReference type="Proteomes" id="UP001604336"/>
    </source>
</evidence>
<evidence type="ECO:0000259" key="4">
    <source>
        <dbReference type="Pfam" id="PF03081"/>
    </source>
</evidence>
<evidence type="ECO:0000256" key="1">
    <source>
        <dbReference type="ARBA" id="ARBA00006756"/>
    </source>
</evidence>
<proteinExistence type="inferred from homology"/>
<accession>A0ABD1RXB8</accession>
<dbReference type="Proteomes" id="UP001604336">
    <property type="component" value="Unassembled WGS sequence"/>
</dbReference>
<evidence type="ECO:0000256" key="2">
    <source>
        <dbReference type="ARBA" id="ARBA00022448"/>
    </source>
</evidence>
<dbReference type="Pfam" id="PF03081">
    <property type="entry name" value="Exo70_C"/>
    <property type="match status" value="1"/>
</dbReference>
<dbReference type="PANTHER" id="PTHR12542">
    <property type="entry name" value="EXOCYST COMPLEX PROTEIN EXO70"/>
    <property type="match status" value="1"/>
</dbReference>
<feature type="domain" description="Exocyst complex subunit Exo70 C-terminal" evidence="4">
    <location>
        <begin position="280"/>
        <end position="636"/>
    </location>
</feature>
<dbReference type="Pfam" id="PF20669">
    <property type="entry name" value="Exo70_N"/>
    <property type="match status" value="1"/>
</dbReference>
<keyword evidence="6" id="KW-1185">Reference proteome</keyword>
<gene>
    <name evidence="5" type="ORF">Adt_28705</name>
</gene>
<dbReference type="PANTHER" id="PTHR12542:SF121">
    <property type="entry name" value="EXOCYST SUBUNIT EXO70 FAMILY PROTEIN"/>
    <property type="match status" value="1"/>
</dbReference>
<name>A0ABD1RXB8_9LAMI</name>
<comment type="function">
    <text evidence="3">Component of the exocyst complex.</text>
</comment>
<dbReference type="InterPro" id="IPR004140">
    <property type="entry name" value="Exo70"/>
</dbReference>
<protein>
    <recommendedName>
        <fullName evidence="3">Exocyst subunit Exo70 family protein</fullName>
    </recommendedName>
</protein>
<evidence type="ECO:0000256" key="3">
    <source>
        <dbReference type="RuleBase" id="RU365026"/>
    </source>
</evidence>
<keyword evidence="2 3" id="KW-0813">Transport</keyword>
<comment type="similarity">
    <text evidence="1 3">Belongs to the EXO70 family.</text>
</comment>